<evidence type="ECO:0000256" key="7">
    <source>
        <dbReference type="ARBA" id="ARBA00022840"/>
    </source>
</evidence>
<dbReference type="SUPFAM" id="SSF90123">
    <property type="entry name" value="ABC transporter transmembrane region"/>
    <property type="match status" value="1"/>
</dbReference>
<keyword evidence="6" id="KW-0547">Nucleotide-binding</keyword>
<dbReference type="PANTHER" id="PTHR43394">
    <property type="entry name" value="ATP-DEPENDENT PERMEASE MDL1, MITOCHONDRIAL"/>
    <property type="match status" value="1"/>
</dbReference>
<protein>
    <submittedName>
        <fullName evidence="14">Type I secretion system permease/ATPase</fullName>
    </submittedName>
</protein>
<dbReference type="GO" id="GO:0005524">
    <property type="term" value="F:ATP binding"/>
    <property type="evidence" value="ECO:0007669"/>
    <property type="project" value="UniProtKB-KW"/>
</dbReference>
<evidence type="ECO:0000256" key="4">
    <source>
        <dbReference type="ARBA" id="ARBA00022475"/>
    </source>
</evidence>
<feature type="transmembrane region" description="Helical" evidence="11">
    <location>
        <begin position="37"/>
        <end position="55"/>
    </location>
</feature>
<evidence type="ECO:0000256" key="5">
    <source>
        <dbReference type="ARBA" id="ARBA00022692"/>
    </source>
</evidence>
<keyword evidence="3" id="KW-0813">Transport</keyword>
<keyword evidence="4" id="KW-1003">Cell membrane</keyword>
<name>A0A3A1WMM4_9HYPH</name>
<dbReference type="Pfam" id="PF00005">
    <property type="entry name" value="ABC_tran"/>
    <property type="match status" value="1"/>
</dbReference>
<keyword evidence="8 11" id="KW-1133">Transmembrane helix</keyword>
<feature type="transmembrane region" description="Helical" evidence="11">
    <location>
        <begin position="134"/>
        <end position="153"/>
    </location>
</feature>
<dbReference type="CDD" id="cd03246">
    <property type="entry name" value="ABCC_Protease_Secretion"/>
    <property type="match status" value="1"/>
</dbReference>
<dbReference type="InterPro" id="IPR039421">
    <property type="entry name" value="Type_1_exporter"/>
</dbReference>
<sequence length="571" mass="60965">MAFAALFSFGSNLLFLAMPLYMTQVYSRVITSHSEATLLYLSIAVVMAFMVMIALEELRGRILIRIGTMLDRKMAPRLLDAVVNAGLRAGRPARASALRDLDTFRQGLAGNVTNTILDAPWAPIFLIVITAIDWRLGLAATVGALMLFALALLNEYVTKPALKEANVAGQRSYAATDSGLRNAEVIYAMGMLPGLTNRWNRDRLAMLGSQEEASERGGSVQAAIRFLNNFLQMSMLAGGALLVIEGMAGPGIMFAAVMLVSKALAPVQRAVASWSTIVATRQSFERLNALLIEFPAAERGMELPRPSGKLAVEGCFYAFPGTNKALLKNLNFALEPGDCLGLIGPSGAGKSSLARLLIGVQRPTSGSVRLDGAEMHSWGRDHIGQHIGYLPQDVELFSGTVRENVARFAPQPDDAAVLAAAKMAGCHDLILRLPDGYDTELGEGGAMLSVGQRQRVALARAVYGNPSFVVLDEPNASLDSDGEQALLAAIVALRRIGSTVVVISHRMSALNYSNKILLLRDGMVERFGPRDEVLARVVAPAPAAQKPAQPQAQPQQALAGAPEPKAIPASS</sequence>
<dbReference type="GO" id="GO:0030253">
    <property type="term" value="P:protein secretion by the type I secretion system"/>
    <property type="evidence" value="ECO:0007669"/>
    <property type="project" value="InterPro"/>
</dbReference>
<dbReference type="Proteomes" id="UP000265750">
    <property type="component" value="Unassembled WGS sequence"/>
</dbReference>
<dbReference type="InterPro" id="IPR003593">
    <property type="entry name" value="AAA+_ATPase"/>
</dbReference>
<evidence type="ECO:0000256" key="8">
    <source>
        <dbReference type="ARBA" id="ARBA00022989"/>
    </source>
</evidence>
<evidence type="ECO:0000256" key="9">
    <source>
        <dbReference type="ARBA" id="ARBA00023136"/>
    </source>
</evidence>
<dbReference type="InterPro" id="IPR036640">
    <property type="entry name" value="ABC1_TM_sf"/>
</dbReference>
<dbReference type="FunFam" id="3.40.50.300:FF:001444">
    <property type="entry name" value="ABC transporter ATP-binding protein"/>
    <property type="match status" value="1"/>
</dbReference>
<keyword evidence="7" id="KW-0067">ATP-binding</keyword>
<dbReference type="EMBL" id="QYRN01000004">
    <property type="protein sequence ID" value="RIY01628.1"/>
    <property type="molecule type" value="Genomic_DNA"/>
</dbReference>
<dbReference type="GO" id="GO:0016887">
    <property type="term" value="F:ATP hydrolysis activity"/>
    <property type="evidence" value="ECO:0007669"/>
    <property type="project" value="InterPro"/>
</dbReference>
<dbReference type="Gene3D" id="1.20.1560.10">
    <property type="entry name" value="ABC transporter type 1, transmembrane domain"/>
    <property type="match status" value="1"/>
</dbReference>
<accession>A0A3A1WMM4</accession>
<organism evidence="14 15">
    <name type="scientific">Aureimonas flava</name>
    <dbReference type="NCBI Taxonomy" id="2320271"/>
    <lineage>
        <taxon>Bacteria</taxon>
        <taxon>Pseudomonadati</taxon>
        <taxon>Pseudomonadota</taxon>
        <taxon>Alphaproteobacteria</taxon>
        <taxon>Hyphomicrobiales</taxon>
        <taxon>Aurantimonadaceae</taxon>
        <taxon>Aureimonas</taxon>
    </lineage>
</organism>
<dbReference type="InterPro" id="IPR017871">
    <property type="entry name" value="ABC_transporter-like_CS"/>
</dbReference>
<keyword evidence="9 11" id="KW-0472">Membrane</keyword>
<dbReference type="Pfam" id="PF00664">
    <property type="entry name" value="ABC_membrane"/>
    <property type="match status" value="1"/>
</dbReference>
<evidence type="ECO:0000256" key="2">
    <source>
        <dbReference type="ARBA" id="ARBA00005417"/>
    </source>
</evidence>
<feature type="region of interest" description="Disordered" evidence="10">
    <location>
        <begin position="541"/>
        <end position="571"/>
    </location>
</feature>
<proteinExistence type="inferred from homology"/>
<dbReference type="PROSITE" id="PS00211">
    <property type="entry name" value="ABC_TRANSPORTER_1"/>
    <property type="match status" value="1"/>
</dbReference>
<evidence type="ECO:0000313" key="14">
    <source>
        <dbReference type="EMBL" id="RIY01628.1"/>
    </source>
</evidence>
<dbReference type="Gene3D" id="3.40.50.300">
    <property type="entry name" value="P-loop containing nucleotide triphosphate hydrolases"/>
    <property type="match status" value="1"/>
</dbReference>
<dbReference type="PROSITE" id="PS50893">
    <property type="entry name" value="ABC_TRANSPORTER_2"/>
    <property type="match status" value="1"/>
</dbReference>
<reference evidence="15" key="1">
    <citation type="submission" date="2018-09" db="EMBL/GenBank/DDBJ databases">
        <authorList>
            <person name="Tuo L."/>
        </authorList>
    </citation>
    <scope>NUCLEOTIDE SEQUENCE [LARGE SCALE GENOMIC DNA]</scope>
    <source>
        <strain evidence="15">M2BS4Y-1</strain>
    </source>
</reference>
<keyword evidence="5 11" id="KW-0812">Transmembrane</keyword>
<evidence type="ECO:0000256" key="1">
    <source>
        <dbReference type="ARBA" id="ARBA00004651"/>
    </source>
</evidence>
<evidence type="ECO:0000313" key="15">
    <source>
        <dbReference type="Proteomes" id="UP000265750"/>
    </source>
</evidence>
<evidence type="ECO:0000256" key="11">
    <source>
        <dbReference type="SAM" id="Phobius"/>
    </source>
</evidence>
<feature type="domain" description="ABC transporter" evidence="12">
    <location>
        <begin position="310"/>
        <end position="546"/>
    </location>
</feature>
<comment type="similarity">
    <text evidence="2">Belongs to the ABC transporter superfamily.</text>
</comment>
<dbReference type="InterPro" id="IPR003439">
    <property type="entry name" value="ABC_transporter-like_ATP-bd"/>
</dbReference>
<keyword evidence="15" id="KW-1185">Reference proteome</keyword>
<dbReference type="InterPro" id="IPR027417">
    <property type="entry name" value="P-loop_NTPase"/>
</dbReference>
<feature type="domain" description="ABC transmembrane type-1" evidence="13">
    <location>
        <begin position="2"/>
        <end position="279"/>
    </location>
</feature>
<dbReference type="PANTHER" id="PTHR43394:SF1">
    <property type="entry name" value="ATP-BINDING CASSETTE SUB-FAMILY B MEMBER 10, MITOCHONDRIAL"/>
    <property type="match status" value="1"/>
</dbReference>
<dbReference type="InterPro" id="IPR010128">
    <property type="entry name" value="ATPase_T1SS_PrtD-like"/>
</dbReference>
<feature type="compositionally biased region" description="Low complexity" evidence="10">
    <location>
        <begin position="541"/>
        <end position="562"/>
    </location>
</feature>
<dbReference type="GO" id="GO:0005886">
    <property type="term" value="C:plasma membrane"/>
    <property type="evidence" value="ECO:0007669"/>
    <property type="project" value="UniProtKB-SubCell"/>
</dbReference>
<dbReference type="PROSITE" id="PS50929">
    <property type="entry name" value="ABC_TM1F"/>
    <property type="match status" value="1"/>
</dbReference>
<evidence type="ECO:0000256" key="10">
    <source>
        <dbReference type="SAM" id="MobiDB-lite"/>
    </source>
</evidence>
<feature type="transmembrane region" description="Helical" evidence="11">
    <location>
        <begin position="235"/>
        <end position="260"/>
    </location>
</feature>
<evidence type="ECO:0000256" key="6">
    <source>
        <dbReference type="ARBA" id="ARBA00022741"/>
    </source>
</evidence>
<dbReference type="SUPFAM" id="SSF52540">
    <property type="entry name" value="P-loop containing nucleoside triphosphate hydrolases"/>
    <property type="match status" value="1"/>
</dbReference>
<dbReference type="AlphaFoldDB" id="A0A3A1WMM4"/>
<dbReference type="SMART" id="SM00382">
    <property type="entry name" value="AAA"/>
    <property type="match status" value="1"/>
</dbReference>
<evidence type="ECO:0000259" key="13">
    <source>
        <dbReference type="PROSITE" id="PS50929"/>
    </source>
</evidence>
<dbReference type="NCBIfam" id="TIGR01842">
    <property type="entry name" value="type_I_sec_PrtD"/>
    <property type="match status" value="1"/>
</dbReference>
<comment type="caution">
    <text evidence="14">The sequence shown here is derived from an EMBL/GenBank/DDBJ whole genome shotgun (WGS) entry which is preliminary data.</text>
</comment>
<evidence type="ECO:0000256" key="3">
    <source>
        <dbReference type="ARBA" id="ARBA00022448"/>
    </source>
</evidence>
<dbReference type="GO" id="GO:0015421">
    <property type="term" value="F:ABC-type oligopeptide transporter activity"/>
    <property type="evidence" value="ECO:0007669"/>
    <property type="project" value="TreeGrafter"/>
</dbReference>
<dbReference type="GO" id="GO:0030256">
    <property type="term" value="C:type I protein secretion system complex"/>
    <property type="evidence" value="ECO:0007669"/>
    <property type="project" value="InterPro"/>
</dbReference>
<dbReference type="OrthoDB" id="9808328at2"/>
<comment type="subcellular location">
    <subcellularLocation>
        <location evidence="1">Cell membrane</location>
        <topology evidence="1">Multi-pass membrane protein</topology>
    </subcellularLocation>
</comment>
<dbReference type="InterPro" id="IPR011527">
    <property type="entry name" value="ABC1_TM_dom"/>
</dbReference>
<gene>
    <name evidence="14" type="ORF">D3218_08380</name>
</gene>
<evidence type="ECO:0000259" key="12">
    <source>
        <dbReference type="PROSITE" id="PS50893"/>
    </source>
</evidence>